<dbReference type="InterPro" id="IPR001478">
    <property type="entry name" value="PDZ"/>
</dbReference>
<evidence type="ECO:0000313" key="2">
    <source>
        <dbReference type="Proteomes" id="UP000192353"/>
    </source>
</evidence>
<dbReference type="Pfam" id="PF13180">
    <property type="entry name" value="PDZ_2"/>
    <property type="match status" value="1"/>
</dbReference>
<dbReference type="SMART" id="SM00228">
    <property type="entry name" value="PDZ"/>
    <property type="match status" value="1"/>
</dbReference>
<proteinExistence type="predicted"/>
<accession>A0A1V9QK49</accession>
<dbReference type="SUPFAM" id="SSF50156">
    <property type="entry name" value="PDZ domain-like"/>
    <property type="match status" value="1"/>
</dbReference>
<protein>
    <submittedName>
        <fullName evidence="1">PDZ domain-containing protein</fullName>
    </submittedName>
</protein>
<gene>
    <name evidence="1" type="ORF">B6U37_06305</name>
</gene>
<evidence type="ECO:0000313" key="1">
    <source>
        <dbReference type="EMBL" id="OQR25153.1"/>
    </source>
</evidence>
<dbReference type="AlphaFoldDB" id="A0A1V9QK49"/>
<reference evidence="1 2" key="1">
    <citation type="submission" date="2017-03" db="EMBL/GenBank/DDBJ databases">
        <title>Phylogenomics and comparative genomics of Lactobacillus salivarius, a mammalian gut commensal.</title>
        <authorList>
            <person name="Harris H.M."/>
        </authorList>
    </citation>
    <scope>NUCLEOTIDE SEQUENCE [LARGE SCALE GENOMIC DNA]</scope>
    <source>
        <strain evidence="1 2">AH4231</strain>
    </source>
</reference>
<name>A0A1V9QK49_9LACO</name>
<dbReference type="PROSITE" id="PS50106">
    <property type="entry name" value="PDZ"/>
    <property type="match status" value="1"/>
</dbReference>
<dbReference type="InterPro" id="IPR036034">
    <property type="entry name" value="PDZ_sf"/>
</dbReference>
<dbReference type="RefSeq" id="WP_003704488.1">
    <property type="nucleotide sequence ID" value="NZ_JAQDDD010000001.1"/>
</dbReference>
<sequence length="375" mass="42770">MLILKLIGSYLLTPVLWLGILYVIISYNQRINKERKQFRVAINKDFYEGRNFIKYGLFFFVMGSLISMILGLTLPTNSVYIYQILVVLAFLINGFSTTSMLLVMTAAGILELVVPRFITFFGDVFPEISGPSWLLLIFISILADYYLTRNMKKHPLSPRIKSGKRGRNIATYLGRETVVFPLLALIPSGTLSSTLNFWPVFNIGNQKFSLILFPIFISTSVKVIKRAKERVIQDKLKNTELLLGLTFVLIVLTKFMSKLFLISLIILTVVSIFLEIKLRKKEKNANSWYVETDEGIRIISVQPETPAAKMKLQPGDVILTCNNRVVNSEEEFYQALQLNSAYCHVKVRTYEGDLRIAESAIFMDSPHEIGLILFH</sequence>
<dbReference type="Proteomes" id="UP000192353">
    <property type="component" value="Unassembled WGS sequence"/>
</dbReference>
<dbReference type="EMBL" id="NBEY01000046">
    <property type="protein sequence ID" value="OQR25153.1"/>
    <property type="molecule type" value="Genomic_DNA"/>
</dbReference>
<dbReference type="Gene3D" id="2.30.42.10">
    <property type="match status" value="1"/>
</dbReference>
<organism evidence="1 2">
    <name type="scientific">Ligilactobacillus salivarius</name>
    <dbReference type="NCBI Taxonomy" id="1624"/>
    <lineage>
        <taxon>Bacteria</taxon>
        <taxon>Bacillati</taxon>
        <taxon>Bacillota</taxon>
        <taxon>Bacilli</taxon>
        <taxon>Lactobacillales</taxon>
        <taxon>Lactobacillaceae</taxon>
        <taxon>Ligilactobacillus</taxon>
    </lineage>
</organism>
<comment type="caution">
    <text evidence="1">The sequence shown here is derived from an EMBL/GenBank/DDBJ whole genome shotgun (WGS) entry which is preliminary data.</text>
</comment>